<dbReference type="SMART" id="SM01359">
    <property type="entry name" value="A2M_N_2"/>
    <property type="match status" value="1"/>
</dbReference>
<dbReference type="InterPro" id="IPR041813">
    <property type="entry name" value="A2M_TED"/>
</dbReference>
<dbReference type="Pfam" id="PF07677">
    <property type="entry name" value="A2M_recep"/>
    <property type="match status" value="2"/>
</dbReference>
<reference evidence="7" key="1">
    <citation type="submission" date="2021-03" db="EMBL/GenBank/DDBJ databases">
        <authorList>
            <person name="Bekaert M."/>
        </authorList>
    </citation>
    <scope>NUCLEOTIDE SEQUENCE</scope>
</reference>
<evidence type="ECO:0000256" key="4">
    <source>
        <dbReference type="SAM" id="SignalP"/>
    </source>
</evidence>
<dbReference type="Pfam" id="PF07703">
    <property type="entry name" value="A2M_BRD"/>
    <property type="match status" value="1"/>
</dbReference>
<evidence type="ECO:0000313" key="7">
    <source>
        <dbReference type="EMBL" id="CAG2257035.1"/>
    </source>
</evidence>
<sequence>MDKFCLMVNIHLISAVRMFSSGLGGQPGPSASFADGGGGGFGGAAGSGSLKLAIPTRTRKNFPETWLWVSVKLANNVNFTFVDANGNDFNPGPDGWTKSVLVKKDGVASVYFPLKPTALGKILLDGTARSTIGADAVQREFLIEAEGIKQNYNVPLLIDLRQGGRVRETISLSFPPNLVEDSEFIKIQVIGDLLGATLAGLEDLLQISYGCGEQNMIRFAPNVYVSSYLKTTNRLTNDVRNRVESILEGGYQRELSYVHDNGSFSAFGNNDKSGTTWLTAFVIKSFSQAVSFTYIDINVITKAVQWIIKQQETSGAFNEPGIVLHKEMQGGSVSSKRSLTAFVLIALLEARDINLVSKEVQKSVTESINKAVKFVANGAPASIANLYELAIAFYALSLAKHPIAGAILAELEKKAKVNGGEKYWTLPETEADKLQPWKTWRPPQTKVRAIDVEMTSYILLGYNLKDDTDNGIRIMKWLGRQRNPRGGFISTQDTVIAIQALSGLGEKIYVPNFQMSVNTVGDTWSQGKTFDVNNRNALVLQIEDIPNTVRSVSVNANGKGLCLMEVAVYFNVNNDLREPAFALTTTVLNDSTKGFRLRVCFSWLRGGQSTMGILEISLPSGMEADLDSVDTTNTGGQYKKVEKAFRQINLYFDAILSKQMCIEVDIRRVALVARHKPVWVKLREYYEPSNEVIKFYQSKALANATIIEVCGPNNCEEVKLKTKSFDSYDENSRTYIATVPKEIKAGSDAKLCISALKGGVKRVTIFVMLLDKQNRTLTRVKAQRSLLPTVLYFCSIIIKERFDIPMYALFVLERPAVVTLKVPEKTPPGYDYKIKVRVIGDIKFDKTAIEIRVTEKASSIFIQTDKAVYKPGDLVLPKFEVNVVLPPFELKTDRFFTVTINALYTFGKPVDGDAELIIKSEWNTEDQIVKKFKIKGKSTIKVLMSDVAPKLGTYIKVIAIVNETITGISVNDTGSVVIYDTEEELTFSSSMSNVFKAGLDYTIMLKATRRDGSNLKSSLDSVNITVTYRVPGTKKQQKWSPTGGNNQVMPFGRFSRPISEDTKVLWTRLEQIPESGIIVLSAIFPKAALSGSIEAFYRKERTSKYLSRAESPSRNFIKVSVKDNRNAKVFSKGSLITQGRFRMRNRKQQDQNLRITYAMIPQAKLLIYYVRRNNGEVVADAISFPIEDIFDNAVSIKFNKRRAKPGDEVRVELTADPYSLVNVLAVDKSVILLKSGNDITTQDVLNELQEDGFSGSTDQFDGTDGKDAFSIFSATGIFGFGAGNGNGNGDGDGNDGNWIGDGSGFGNGDGNGNGMEMGMEMGVEMGHEYERTFRKRGYGSDGTATIIATVPDTITEWIASAFAVNPRSGLGVAENTANVSVKLDNNVNFTFVDANGNDYSPGADVCVSEGRQCGVCIFPLKPIALGKILLDGTARSTIGADAVQREFLIEAEGIKQNYNVPLFIDLRQGGRVRETISLSFPPNLVEDSEFIKIQVIGDLLGATLAGLEDLLQISYGCGEQNMIRFAPNVYVSSNLKTTNRLTNDVRNRVESILEGGYQRELSYVHDDGSFSAFGKNDKSGTTWLSAFVIKSFSQAVSFTYIDINVIRKAVQWIIKQQETSGAFTEPGIVLHKEMQVPKSVTESINKAVKFVANGAPASIANIYELAISFYALSLAKHPTAGAVLAELEKKAKVNGGEKYWTLPDTEADKLQPWKTWTPPQTKVRAIDVEMTSYILLGYNLKDDTDNGILIMKWLGRQRNPRGGFISTQDTVIAIQALSELGEKIYVPNFQMSVNTVGDTWPQGKTFDVNNRNALVLQREDIPNTVRSVSVNANGRGLCLIEVAVYFNVNNDLREPAFALTTTVLNDSTKGFRLRVCFSWLRGRQSTMGILEISLPSGTEADLDSIDTTNTRGQYKKVEKAFRQINLYLDAILSEQMCIEVDIRRVALVARHKPVWVKLREYYEPSNEVVKFYQSKALANATIIEVCGPNNCEEVKRR</sequence>
<dbReference type="InterPro" id="IPR001599">
    <property type="entry name" value="Macroglobln_a2"/>
</dbReference>
<dbReference type="InterPro" id="IPR009048">
    <property type="entry name" value="A-macroglobulin_rcpt-bd"/>
</dbReference>
<keyword evidence="8" id="KW-1185">Reference proteome</keyword>
<accession>A0A8S3VRN7</accession>
<feature type="chain" id="PRO_5035918697" evidence="4">
    <location>
        <begin position="16"/>
        <end position="1997"/>
    </location>
</feature>
<dbReference type="Pfam" id="PF17791">
    <property type="entry name" value="MG3"/>
    <property type="match status" value="1"/>
</dbReference>
<feature type="signal peptide" evidence="4">
    <location>
        <begin position="1"/>
        <end position="15"/>
    </location>
</feature>
<dbReference type="GO" id="GO:0005615">
    <property type="term" value="C:extracellular space"/>
    <property type="evidence" value="ECO:0007669"/>
    <property type="project" value="InterPro"/>
</dbReference>
<dbReference type="SMART" id="SM01361">
    <property type="entry name" value="A2M_recep"/>
    <property type="match status" value="2"/>
</dbReference>
<dbReference type="InterPro" id="IPR050473">
    <property type="entry name" value="A2M/Complement_sys"/>
</dbReference>
<evidence type="ECO:0000256" key="3">
    <source>
        <dbReference type="SAM" id="MobiDB-lite"/>
    </source>
</evidence>
<proteinExistence type="predicted"/>
<feature type="domain" description="Alpha-macroglobulin receptor-binding" evidence="6">
    <location>
        <begin position="1885"/>
        <end position="1972"/>
    </location>
</feature>
<keyword evidence="2" id="KW-0882">Thioester bond</keyword>
<gene>
    <name evidence="7" type="ORF">MEDL_68184</name>
</gene>
<dbReference type="InterPro" id="IPR011625">
    <property type="entry name" value="A2M_N_BRD"/>
</dbReference>
<dbReference type="Gene3D" id="1.50.10.20">
    <property type="match status" value="2"/>
</dbReference>
<organism evidence="7 8">
    <name type="scientific">Mytilus edulis</name>
    <name type="common">Blue mussel</name>
    <dbReference type="NCBI Taxonomy" id="6550"/>
    <lineage>
        <taxon>Eukaryota</taxon>
        <taxon>Metazoa</taxon>
        <taxon>Spiralia</taxon>
        <taxon>Lophotrochozoa</taxon>
        <taxon>Mollusca</taxon>
        <taxon>Bivalvia</taxon>
        <taxon>Autobranchia</taxon>
        <taxon>Pteriomorphia</taxon>
        <taxon>Mytilida</taxon>
        <taxon>Mytiloidea</taxon>
        <taxon>Mytilidae</taxon>
        <taxon>Mytilinae</taxon>
        <taxon>Mytilus</taxon>
    </lineage>
</organism>
<dbReference type="Pfam" id="PF00207">
    <property type="entry name" value="A2M"/>
    <property type="match status" value="1"/>
</dbReference>
<feature type="region of interest" description="Disordered" evidence="3">
    <location>
        <begin position="1289"/>
        <end position="1312"/>
    </location>
</feature>
<feature type="domain" description="Alpha-macroglobulin receptor-binding" evidence="6">
    <location>
        <begin position="609"/>
        <end position="696"/>
    </location>
</feature>
<dbReference type="GO" id="GO:0004866">
    <property type="term" value="F:endopeptidase inhibitor activity"/>
    <property type="evidence" value="ECO:0007669"/>
    <property type="project" value="InterPro"/>
</dbReference>
<feature type="compositionally biased region" description="Gly residues" evidence="3">
    <location>
        <begin position="1299"/>
        <end position="1312"/>
    </location>
</feature>
<dbReference type="CDD" id="cd02897">
    <property type="entry name" value="A2M_2"/>
    <property type="match status" value="1"/>
</dbReference>
<dbReference type="Gene3D" id="2.60.40.1930">
    <property type="match status" value="1"/>
</dbReference>
<dbReference type="Gene3D" id="2.60.40.690">
    <property type="entry name" value="Alpha-macroglobulin, receptor-binding domain"/>
    <property type="match status" value="2"/>
</dbReference>
<dbReference type="Gene3D" id="2.60.120.1540">
    <property type="match status" value="2"/>
</dbReference>
<dbReference type="Gene3D" id="6.20.50.160">
    <property type="match status" value="1"/>
</dbReference>
<dbReference type="Gene3D" id="2.60.40.1940">
    <property type="match status" value="1"/>
</dbReference>
<evidence type="ECO:0000256" key="1">
    <source>
        <dbReference type="ARBA" id="ARBA00022729"/>
    </source>
</evidence>
<dbReference type="Gene3D" id="2.20.130.20">
    <property type="match status" value="1"/>
</dbReference>
<evidence type="ECO:0000256" key="2">
    <source>
        <dbReference type="ARBA" id="ARBA00022966"/>
    </source>
</evidence>
<dbReference type="InterPro" id="IPR013783">
    <property type="entry name" value="Ig-like_fold"/>
</dbReference>
<dbReference type="SUPFAM" id="SSF49410">
    <property type="entry name" value="Alpha-macroglobulin receptor domain"/>
    <property type="match status" value="2"/>
</dbReference>
<dbReference type="Gene3D" id="2.60.40.10">
    <property type="entry name" value="Immunoglobulins"/>
    <property type="match status" value="1"/>
</dbReference>
<dbReference type="InterPro" id="IPR011626">
    <property type="entry name" value="Alpha-macroglobulin_TED"/>
</dbReference>
<dbReference type="InterPro" id="IPR008930">
    <property type="entry name" value="Terpenoid_cyclase/PrenylTrfase"/>
</dbReference>
<feature type="domain" description="Alpha-2-macroglobulin bait region" evidence="5">
    <location>
        <begin position="1078"/>
        <end position="1233"/>
    </location>
</feature>
<dbReference type="EMBL" id="CAJPWZ010003318">
    <property type="protein sequence ID" value="CAG2257035.1"/>
    <property type="molecule type" value="Genomic_DNA"/>
</dbReference>
<name>A0A8S3VRN7_MYTED</name>
<evidence type="ECO:0000259" key="5">
    <source>
        <dbReference type="SMART" id="SM01359"/>
    </source>
</evidence>
<evidence type="ECO:0000259" key="6">
    <source>
        <dbReference type="SMART" id="SM01361"/>
    </source>
</evidence>
<comment type="caution">
    <text evidence="7">The sequence shown here is derived from an EMBL/GenBank/DDBJ whole genome shotgun (WGS) entry which is preliminary data.</text>
</comment>
<dbReference type="OrthoDB" id="9998011at2759"/>
<dbReference type="PANTHER" id="PTHR11412:SF136">
    <property type="entry name" value="CD109 ANTIGEN"/>
    <property type="match status" value="1"/>
</dbReference>
<protein>
    <submittedName>
        <fullName evidence="7">CD109</fullName>
    </submittedName>
</protein>
<dbReference type="InterPro" id="IPR047565">
    <property type="entry name" value="Alpha-macroglob_thiol-ester_cl"/>
</dbReference>
<dbReference type="PANTHER" id="PTHR11412">
    <property type="entry name" value="MACROGLOBULIN / COMPLEMENT"/>
    <property type="match status" value="1"/>
</dbReference>
<dbReference type="InterPro" id="IPR041555">
    <property type="entry name" value="MG3"/>
</dbReference>
<evidence type="ECO:0000313" key="8">
    <source>
        <dbReference type="Proteomes" id="UP000683360"/>
    </source>
</evidence>
<dbReference type="Proteomes" id="UP000683360">
    <property type="component" value="Unassembled WGS sequence"/>
</dbReference>
<dbReference type="Pfam" id="PF07678">
    <property type="entry name" value="TED_complement"/>
    <property type="match status" value="3"/>
</dbReference>
<keyword evidence="1 4" id="KW-0732">Signal</keyword>
<dbReference type="InterPro" id="IPR036595">
    <property type="entry name" value="A-macroglobulin_rcpt-bd_sf"/>
</dbReference>
<dbReference type="SUPFAM" id="SSF48239">
    <property type="entry name" value="Terpenoid cyclases/Protein prenyltransferases"/>
    <property type="match status" value="2"/>
</dbReference>
<dbReference type="SMART" id="SM01419">
    <property type="entry name" value="Thiol-ester_cl"/>
    <property type="match status" value="2"/>
</dbReference>